<protein>
    <recommendedName>
        <fullName evidence="3">DUF2064 domain-containing protein</fullName>
    </recommendedName>
</protein>
<reference evidence="1" key="2">
    <citation type="submission" date="2023-01" db="EMBL/GenBank/DDBJ databases">
        <title>Draft genome sequence of Portibacter lacus strain NBRC 108769.</title>
        <authorList>
            <person name="Sun Q."/>
            <person name="Mori K."/>
        </authorList>
    </citation>
    <scope>NUCLEOTIDE SEQUENCE</scope>
    <source>
        <strain evidence="1">NBRC 108769</strain>
    </source>
</reference>
<gene>
    <name evidence="1" type="ORF">GCM10007940_15360</name>
</gene>
<dbReference type="RefSeq" id="WP_235290899.1">
    <property type="nucleotide sequence ID" value="NZ_BSOH01000007.1"/>
</dbReference>
<evidence type="ECO:0000313" key="1">
    <source>
        <dbReference type="EMBL" id="GLR16921.1"/>
    </source>
</evidence>
<name>A0AA37SM06_9BACT</name>
<evidence type="ECO:0008006" key="3">
    <source>
        <dbReference type="Google" id="ProtNLM"/>
    </source>
</evidence>
<keyword evidence="2" id="KW-1185">Reference proteome</keyword>
<dbReference type="InterPro" id="IPR018641">
    <property type="entry name" value="Trfase_1_rSAM/seldom-assoc"/>
</dbReference>
<organism evidence="1 2">
    <name type="scientific">Portibacter lacus</name>
    <dbReference type="NCBI Taxonomy" id="1099794"/>
    <lineage>
        <taxon>Bacteria</taxon>
        <taxon>Pseudomonadati</taxon>
        <taxon>Bacteroidota</taxon>
        <taxon>Saprospiria</taxon>
        <taxon>Saprospirales</taxon>
        <taxon>Haliscomenobacteraceae</taxon>
        <taxon>Portibacter</taxon>
    </lineage>
</organism>
<comment type="caution">
    <text evidence="1">The sequence shown here is derived from an EMBL/GenBank/DDBJ whole genome shotgun (WGS) entry which is preliminary data.</text>
</comment>
<dbReference type="Proteomes" id="UP001156666">
    <property type="component" value="Unassembled WGS sequence"/>
</dbReference>
<dbReference type="SUPFAM" id="SSF53448">
    <property type="entry name" value="Nucleotide-diphospho-sugar transferases"/>
    <property type="match status" value="1"/>
</dbReference>
<accession>A0AA37SM06</accession>
<dbReference type="PANTHER" id="PTHR36529">
    <property type="entry name" value="SLL1095 PROTEIN"/>
    <property type="match status" value="1"/>
</dbReference>
<dbReference type="PANTHER" id="PTHR36529:SF1">
    <property type="entry name" value="GLYCOSYLTRANSFERASE"/>
    <property type="match status" value="1"/>
</dbReference>
<dbReference type="Gene3D" id="3.90.550.10">
    <property type="entry name" value="Spore Coat Polysaccharide Biosynthesis Protein SpsA, Chain A"/>
    <property type="match status" value="1"/>
</dbReference>
<sequence length="233" mass="26369">MLSNGKIALIYFSRTAETEADQKKWSVASTRAQRLSISKFLYNKTLKTLQKSNLEVLHFDESCQKGRTFGEKIGNAFKAAFDQGFEAAITIGNDCIELDVASIEKVASKLTQGYNAIGPTFRNGAYLIGLTKSSFDLERFSSLGWQSDQLENDLLQYLQDQDHSIYVLNRLRDTNHLGDFSYLAKKTSFASSLIKQLKNFLAFVKITVAEYTILLLNYDSRINLSLRAPPFRF</sequence>
<dbReference type="Pfam" id="PF09837">
    <property type="entry name" value="DUF2064"/>
    <property type="match status" value="1"/>
</dbReference>
<evidence type="ECO:0000313" key="2">
    <source>
        <dbReference type="Proteomes" id="UP001156666"/>
    </source>
</evidence>
<reference evidence="1" key="1">
    <citation type="journal article" date="2014" name="Int. J. Syst. Evol. Microbiol.">
        <title>Complete genome sequence of Corynebacterium casei LMG S-19264T (=DSM 44701T), isolated from a smear-ripened cheese.</title>
        <authorList>
            <consortium name="US DOE Joint Genome Institute (JGI-PGF)"/>
            <person name="Walter F."/>
            <person name="Albersmeier A."/>
            <person name="Kalinowski J."/>
            <person name="Ruckert C."/>
        </authorList>
    </citation>
    <scope>NUCLEOTIDE SEQUENCE</scope>
    <source>
        <strain evidence="1">NBRC 108769</strain>
    </source>
</reference>
<dbReference type="EMBL" id="BSOH01000007">
    <property type="protein sequence ID" value="GLR16921.1"/>
    <property type="molecule type" value="Genomic_DNA"/>
</dbReference>
<dbReference type="AlphaFoldDB" id="A0AA37SM06"/>
<proteinExistence type="predicted"/>
<dbReference type="InterPro" id="IPR029044">
    <property type="entry name" value="Nucleotide-diphossugar_trans"/>
</dbReference>